<feature type="transmembrane region" description="Helical" evidence="2">
    <location>
        <begin position="240"/>
        <end position="262"/>
    </location>
</feature>
<protein>
    <submittedName>
        <fullName evidence="3">Uncharacterized protein</fullName>
    </submittedName>
</protein>
<feature type="region of interest" description="Disordered" evidence="1">
    <location>
        <begin position="1"/>
        <end position="29"/>
    </location>
</feature>
<sequence length="276" mass="29082">MMGGTVQRSRSALPAPESTGELLGDIPEPVRQVELPSPRALLEEVRSPGVARAEVDALLSGLARPLGPGESARERADLLHEILEDEQVRDYTGSGGRRVGHVAVLQLGELGFPYALEVPPELYAQAREADGHGESMPMQGRTRRGWGLAMTTLVGGVEALPAIFLALDGRSTEVKLALSWILGVALTSVVPGMLADTEPVLSRRWLHTLLRLAVGLPALPWFAVAAIIVVGALTTGAMPWALAALVPLGLGLLRLGGASFLYGSPPDEAPPEPQAD</sequence>
<evidence type="ECO:0000313" key="3">
    <source>
        <dbReference type="EMBL" id="REG29819.1"/>
    </source>
</evidence>
<feature type="transmembrane region" description="Helical" evidence="2">
    <location>
        <begin position="177"/>
        <end position="197"/>
    </location>
</feature>
<reference evidence="3 4" key="1">
    <citation type="submission" date="2018-08" db="EMBL/GenBank/DDBJ databases">
        <title>Genomic Encyclopedia of Archaeal and Bacterial Type Strains, Phase II (KMG-II): from individual species to whole genera.</title>
        <authorList>
            <person name="Goeker M."/>
        </authorList>
    </citation>
    <scope>NUCLEOTIDE SEQUENCE [LARGE SCALE GENOMIC DNA]</scope>
    <source>
        <strain evidence="3 4">DSM 2261</strain>
    </source>
</reference>
<keyword evidence="2" id="KW-0472">Membrane</keyword>
<keyword evidence="4" id="KW-1185">Reference proteome</keyword>
<dbReference type="EMBL" id="QUMU01000007">
    <property type="protein sequence ID" value="REG29819.1"/>
    <property type="molecule type" value="Genomic_DNA"/>
</dbReference>
<feature type="transmembrane region" description="Helical" evidence="2">
    <location>
        <begin position="209"/>
        <end position="234"/>
    </location>
</feature>
<organism evidence="3 4">
    <name type="scientific">Archangium gephyra</name>
    <dbReference type="NCBI Taxonomy" id="48"/>
    <lineage>
        <taxon>Bacteria</taxon>
        <taxon>Pseudomonadati</taxon>
        <taxon>Myxococcota</taxon>
        <taxon>Myxococcia</taxon>
        <taxon>Myxococcales</taxon>
        <taxon>Cystobacterineae</taxon>
        <taxon>Archangiaceae</taxon>
        <taxon>Archangium</taxon>
    </lineage>
</organism>
<evidence type="ECO:0000256" key="2">
    <source>
        <dbReference type="SAM" id="Phobius"/>
    </source>
</evidence>
<evidence type="ECO:0000313" key="4">
    <source>
        <dbReference type="Proteomes" id="UP000256345"/>
    </source>
</evidence>
<comment type="caution">
    <text evidence="3">The sequence shown here is derived from an EMBL/GenBank/DDBJ whole genome shotgun (WGS) entry which is preliminary data.</text>
</comment>
<keyword evidence="2" id="KW-1133">Transmembrane helix</keyword>
<name>A0ABX9JZ58_9BACT</name>
<proteinExistence type="predicted"/>
<gene>
    <name evidence="3" type="ORF">ATI61_107516</name>
</gene>
<keyword evidence="2" id="KW-0812">Transmembrane</keyword>
<feature type="transmembrane region" description="Helical" evidence="2">
    <location>
        <begin position="145"/>
        <end position="165"/>
    </location>
</feature>
<evidence type="ECO:0000256" key="1">
    <source>
        <dbReference type="SAM" id="MobiDB-lite"/>
    </source>
</evidence>
<dbReference type="Proteomes" id="UP000256345">
    <property type="component" value="Unassembled WGS sequence"/>
</dbReference>
<accession>A0ABX9JZ58</accession>
<feature type="compositionally biased region" description="Polar residues" evidence="1">
    <location>
        <begin position="1"/>
        <end position="10"/>
    </location>
</feature>